<protein>
    <submittedName>
        <fullName evidence="1">Uncharacterized protein</fullName>
    </submittedName>
</protein>
<comment type="caution">
    <text evidence="1">The sequence shown here is derived from an EMBL/GenBank/DDBJ whole genome shotgun (WGS) entry which is preliminary data.</text>
</comment>
<proteinExistence type="predicted"/>
<sequence length="166" mass="17529">MVRGDAPVRSSNLKTSVSWLNEMVKAGRGPDQAQSAGGSVELAQSVLISSLELKDELTQLGTTSVQLNSAWRSVPVRTSVVKAERLLGRASGSCGAMGPCEAKAEPGHGKRLRELVFDGETAKKQLERLRAGLEQLVAKGCKGTSGTISANPWQPIAHAVTRPLSL</sequence>
<gene>
    <name evidence="1" type="ORF">DY000_02017223</name>
</gene>
<dbReference type="EMBL" id="QGKV02000759">
    <property type="protein sequence ID" value="KAF3562322.1"/>
    <property type="molecule type" value="Genomic_DNA"/>
</dbReference>
<evidence type="ECO:0000313" key="2">
    <source>
        <dbReference type="Proteomes" id="UP000266723"/>
    </source>
</evidence>
<dbReference type="Proteomes" id="UP000266723">
    <property type="component" value="Unassembled WGS sequence"/>
</dbReference>
<accession>A0ABQ7CSH6</accession>
<evidence type="ECO:0000313" key="1">
    <source>
        <dbReference type="EMBL" id="KAF3562322.1"/>
    </source>
</evidence>
<organism evidence="1 2">
    <name type="scientific">Brassica cretica</name>
    <name type="common">Mustard</name>
    <dbReference type="NCBI Taxonomy" id="69181"/>
    <lineage>
        <taxon>Eukaryota</taxon>
        <taxon>Viridiplantae</taxon>
        <taxon>Streptophyta</taxon>
        <taxon>Embryophyta</taxon>
        <taxon>Tracheophyta</taxon>
        <taxon>Spermatophyta</taxon>
        <taxon>Magnoliopsida</taxon>
        <taxon>eudicotyledons</taxon>
        <taxon>Gunneridae</taxon>
        <taxon>Pentapetalae</taxon>
        <taxon>rosids</taxon>
        <taxon>malvids</taxon>
        <taxon>Brassicales</taxon>
        <taxon>Brassicaceae</taxon>
        <taxon>Brassiceae</taxon>
        <taxon>Brassica</taxon>
    </lineage>
</organism>
<name>A0ABQ7CSH6_BRACR</name>
<keyword evidence="2" id="KW-1185">Reference proteome</keyword>
<reference evidence="1 2" key="1">
    <citation type="journal article" date="2020" name="BMC Genomics">
        <title>Intraspecific diversification of the crop wild relative Brassica cretica Lam. using demographic model selection.</title>
        <authorList>
            <person name="Kioukis A."/>
            <person name="Michalopoulou V.A."/>
            <person name="Briers L."/>
            <person name="Pirintsos S."/>
            <person name="Studholme D.J."/>
            <person name="Pavlidis P."/>
            <person name="Sarris P.F."/>
        </authorList>
    </citation>
    <scope>NUCLEOTIDE SEQUENCE [LARGE SCALE GENOMIC DNA]</scope>
    <source>
        <strain evidence="2">cv. PFS-1207/04</strain>
    </source>
</reference>